<gene>
    <name evidence="1" type="ORF">IAC61_02740</name>
</gene>
<dbReference type="PANTHER" id="PTHR48098:SF1">
    <property type="entry name" value="DIACYLGLYCEROL ACYLTRANSFERASE_MYCOLYLTRANSFERASE AG85A"/>
    <property type="match status" value="1"/>
</dbReference>
<protein>
    <submittedName>
        <fullName evidence="1">Acetylesterase</fullName>
    </submittedName>
</protein>
<dbReference type="InterPro" id="IPR050583">
    <property type="entry name" value="Mycobacterial_A85_antigen"/>
</dbReference>
<dbReference type="AlphaFoldDB" id="A0A9D9DF89"/>
<dbReference type="Gene3D" id="3.40.50.1820">
    <property type="entry name" value="alpha/beta hydrolase"/>
    <property type="match status" value="1"/>
</dbReference>
<dbReference type="Pfam" id="PF00756">
    <property type="entry name" value="Esterase"/>
    <property type="match status" value="1"/>
</dbReference>
<dbReference type="EMBL" id="JADINA010000019">
    <property type="protein sequence ID" value="MBO8426221.1"/>
    <property type="molecule type" value="Genomic_DNA"/>
</dbReference>
<evidence type="ECO:0000313" key="1">
    <source>
        <dbReference type="EMBL" id="MBO8426221.1"/>
    </source>
</evidence>
<dbReference type="PANTHER" id="PTHR48098">
    <property type="entry name" value="ENTEROCHELIN ESTERASE-RELATED"/>
    <property type="match status" value="1"/>
</dbReference>
<dbReference type="Proteomes" id="UP000823634">
    <property type="component" value="Unassembled WGS sequence"/>
</dbReference>
<dbReference type="SUPFAM" id="SSF53474">
    <property type="entry name" value="alpha/beta-Hydrolases"/>
    <property type="match status" value="1"/>
</dbReference>
<sequence>MAVLEANFFSSCLKRTVTMMVILPVDKFSSYDEGLGKVKPFKTIYLLHGLLGDHRDWLDNGAIRRLAEDHDLAVIMPSGENAFYVDSSGFGHDYGEFIGKELVQMSRRMFPLSHKREDTFIAGLSMGGYGAVRNGFKYLKTFSYIGSFSGALHFFETARESPFGASDSYIDRKKAEKSDLNPKVCLDKLLKSAKGDKSLYPHVYLSCGEEDDLMEANVIYRDYLKQKGIDVKWHTMPGGHEWDVWRAEIRNFIDFLPLGQAKAGIGSGNVK</sequence>
<accession>A0A9D9DF89</accession>
<comment type="caution">
    <text evidence="1">The sequence shown here is derived from an EMBL/GenBank/DDBJ whole genome shotgun (WGS) entry which is preliminary data.</text>
</comment>
<reference evidence="1" key="2">
    <citation type="journal article" date="2021" name="PeerJ">
        <title>Extensive microbial diversity within the chicken gut microbiome revealed by metagenomics and culture.</title>
        <authorList>
            <person name="Gilroy R."/>
            <person name="Ravi A."/>
            <person name="Getino M."/>
            <person name="Pursley I."/>
            <person name="Horton D.L."/>
            <person name="Alikhan N.F."/>
            <person name="Baker D."/>
            <person name="Gharbi K."/>
            <person name="Hall N."/>
            <person name="Watson M."/>
            <person name="Adriaenssens E.M."/>
            <person name="Foster-Nyarko E."/>
            <person name="Jarju S."/>
            <person name="Secka A."/>
            <person name="Antonio M."/>
            <person name="Oren A."/>
            <person name="Chaudhuri R.R."/>
            <person name="La Ragione R."/>
            <person name="Hildebrand F."/>
            <person name="Pallen M.J."/>
        </authorList>
    </citation>
    <scope>NUCLEOTIDE SEQUENCE</scope>
    <source>
        <strain evidence="1">17113</strain>
    </source>
</reference>
<dbReference type="InterPro" id="IPR029058">
    <property type="entry name" value="AB_hydrolase_fold"/>
</dbReference>
<dbReference type="InterPro" id="IPR000801">
    <property type="entry name" value="Esterase-like"/>
</dbReference>
<evidence type="ECO:0000313" key="2">
    <source>
        <dbReference type="Proteomes" id="UP000823634"/>
    </source>
</evidence>
<reference evidence="1" key="1">
    <citation type="submission" date="2020-10" db="EMBL/GenBank/DDBJ databases">
        <authorList>
            <person name="Gilroy R."/>
        </authorList>
    </citation>
    <scope>NUCLEOTIDE SEQUENCE</scope>
    <source>
        <strain evidence="1">17113</strain>
    </source>
</reference>
<dbReference type="GO" id="GO:0016747">
    <property type="term" value="F:acyltransferase activity, transferring groups other than amino-acyl groups"/>
    <property type="evidence" value="ECO:0007669"/>
    <property type="project" value="TreeGrafter"/>
</dbReference>
<name>A0A9D9DF89_9FIRM</name>
<proteinExistence type="predicted"/>
<organism evidence="1 2">
    <name type="scientific">Candidatus Alloenteromonas pullistercoris</name>
    <dbReference type="NCBI Taxonomy" id="2840785"/>
    <lineage>
        <taxon>Bacteria</taxon>
        <taxon>Bacillati</taxon>
        <taxon>Bacillota</taxon>
        <taxon>Bacillota incertae sedis</taxon>
        <taxon>Candidatus Alloenteromonas</taxon>
    </lineage>
</organism>